<organism evidence="1 2">
    <name type="scientific">Exophiala aquamarina CBS 119918</name>
    <dbReference type="NCBI Taxonomy" id="1182545"/>
    <lineage>
        <taxon>Eukaryota</taxon>
        <taxon>Fungi</taxon>
        <taxon>Dikarya</taxon>
        <taxon>Ascomycota</taxon>
        <taxon>Pezizomycotina</taxon>
        <taxon>Eurotiomycetes</taxon>
        <taxon>Chaetothyriomycetidae</taxon>
        <taxon>Chaetothyriales</taxon>
        <taxon>Herpotrichiellaceae</taxon>
        <taxon>Exophiala</taxon>
    </lineage>
</organism>
<reference evidence="1 2" key="1">
    <citation type="submission" date="2013-03" db="EMBL/GenBank/DDBJ databases">
        <title>The Genome Sequence of Exophiala aquamarina CBS 119918.</title>
        <authorList>
            <consortium name="The Broad Institute Genomics Platform"/>
            <person name="Cuomo C."/>
            <person name="de Hoog S."/>
            <person name="Gorbushina A."/>
            <person name="Walker B."/>
            <person name="Young S.K."/>
            <person name="Zeng Q."/>
            <person name="Gargeya S."/>
            <person name="Fitzgerald M."/>
            <person name="Haas B."/>
            <person name="Abouelleil A."/>
            <person name="Allen A.W."/>
            <person name="Alvarado L."/>
            <person name="Arachchi H.M."/>
            <person name="Berlin A.M."/>
            <person name="Chapman S.B."/>
            <person name="Gainer-Dewar J."/>
            <person name="Goldberg J."/>
            <person name="Griggs A."/>
            <person name="Gujja S."/>
            <person name="Hansen M."/>
            <person name="Howarth C."/>
            <person name="Imamovic A."/>
            <person name="Ireland A."/>
            <person name="Larimer J."/>
            <person name="McCowan C."/>
            <person name="Murphy C."/>
            <person name="Pearson M."/>
            <person name="Poon T.W."/>
            <person name="Priest M."/>
            <person name="Roberts A."/>
            <person name="Saif S."/>
            <person name="Shea T."/>
            <person name="Sisk P."/>
            <person name="Sykes S."/>
            <person name="Wortman J."/>
            <person name="Nusbaum C."/>
            <person name="Birren B."/>
        </authorList>
    </citation>
    <scope>NUCLEOTIDE SEQUENCE [LARGE SCALE GENOMIC DNA]</scope>
    <source>
        <strain evidence="1 2">CBS 119918</strain>
    </source>
</reference>
<keyword evidence="2" id="KW-1185">Reference proteome</keyword>
<dbReference type="GeneID" id="25276077"/>
<dbReference type="AlphaFoldDB" id="A0A072PUW8"/>
<proteinExistence type="predicted"/>
<dbReference type="RefSeq" id="XP_013265743.1">
    <property type="nucleotide sequence ID" value="XM_013410289.1"/>
</dbReference>
<dbReference type="VEuPathDB" id="FungiDB:A1O9_01129"/>
<accession>A0A072PUW8</accession>
<comment type="caution">
    <text evidence="1">The sequence shown here is derived from an EMBL/GenBank/DDBJ whole genome shotgun (WGS) entry which is preliminary data.</text>
</comment>
<evidence type="ECO:0000313" key="1">
    <source>
        <dbReference type="EMBL" id="KEF63153.1"/>
    </source>
</evidence>
<dbReference type="EMBL" id="AMGV01000001">
    <property type="protein sequence ID" value="KEF63153.1"/>
    <property type="molecule type" value="Genomic_DNA"/>
</dbReference>
<dbReference type="Proteomes" id="UP000027920">
    <property type="component" value="Unassembled WGS sequence"/>
</dbReference>
<name>A0A072PUW8_9EURO</name>
<gene>
    <name evidence="1" type="ORF">A1O9_01129</name>
</gene>
<evidence type="ECO:0000313" key="2">
    <source>
        <dbReference type="Proteomes" id="UP000027920"/>
    </source>
</evidence>
<protein>
    <submittedName>
        <fullName evidence="1">Uncharacterized protein</fullName>
    </submittedName>
</protein>
<dbReference type="HOGENOM" id="CLU_1441060_0_0_1"/>
<sequence>MARRHSRVLVGPLTCKGPRRGRFGEILGLWKVHPRANTNFTSKVSFHQLILARNSLGANNQSLQHRSTSDQLVCGQNDISEELHIPVPACIISGNTRPRIQRALAPKQQPKQRRKNLSFFCITALSQLHRPPISAAGDEDDITSLSLDENDVHPSAFLYHIGSHGQPTADGHFQPFETDPEAKAWLSS</sequence>